<dbReference type="EMBL" id="CALTRL010002344">
    <property type="protein sequence ID" value="CAH7675450.1"/>
    <property type="molecule type" value="Genomic_DNA"/>
</dbReference>
<feature type="region of interest" description="Disordered" evidence="1">
    <location>
        <begin position="221"/>
        <end position="296"/>
    </location>
</feature>
<evidence type="ECO:0000313" key="4">
    <source>
        <dbReference type="Proteomes" id="UP001153365"/>
    </source>
</evidence>
<evidence type="ECO:0000256" key="1">
    <source>
        <dbReference type="SAM" id="MobiDB-lite"/>
    </source>
</evidence>
<dbReference type="InterPro" id="IPR010935">
    <property type="entry name" value="SMC_hinge"/>
</dbReference>
<name>A0AAV0AYE0_PHAPC</name>
<feature type="compositionally biased region" description="Basic and acidic residues" evidence="1">
    <location>
        <begin position="234"/>
        <end position="254"/>
    </location>
</feature>
<proteinExistence type="predicted"/>
<dbReference type="GO" id="GO:0005694">
    <property type="term" value="C:chromosome"/>
    <property type="evidence" value="ECO:0007669"/>
    <property type="project" value="InterPro"/>
</dbReference>
<comment type="caution">
    <text evidence="3">The sequence shown here is derived from an EMBL/GenBank/DDBJ whole genome shotgun (WGS) entry which is preliminary data.</text>
</comment>
<dbReference type="SUPFAM" id="SSF75553">
    <property type="entry name" value="Smc hinge domain"/>
    <property type="match status" value="1"/>
</dbReference>
<dbReference type="Gene3D" id="3.30.70.1620">
    <property type="match status" value="1"/>
</dbReference>
<dbReference type="GO" id="GO:0051276">
    <property type="term" value="P:chromosome organization"/>
    <property type="evidence" value="ECO:0007669"/>
    <property type="project" value="InterPro"/>
</dbReference>
<dbReference type="GO" id="GO:0007059">
    <property type="term" value="P:chromosome segregation"/>
    <property type="evidence" value="ECO:0007669"/>
    <property type="project" value="UniProtKB-ARBA"/>
</dbReference>
<dbReference type="GO" id="GO:0005524">
    <property type="term" value="F:ATP binding"/>
    <property type="evidence" value="ECO:0007669"/>
    <property type="project" value="InterPro"/>
</dbReference>
<gene>
    <name evidence="3" type="ORF">PPACK8108_LOCUS10466</name>
</gene>
<evidence type="ECO:0000313" key="3">
    <source>
        <dbReference type="EMBL" id="CAH7675450.1"/>
    </source>
</evidence>
<organism evidence="3 4">
    <name type="scientific">Phakopsora pachyrhizi</name>
    <name type="common">Asian soybean rust disease fungus</name>
    <dbReference type="NCBI Taxonomy" id="170000"/>
    <lineage>
        <taxon>Eukaryota</taxon>
        <taxon>Fungi</taxon>
        <taxon>Dikarya</taxon>
        <taxon>Basidiomycota</taxon>
        <taxon>Pucciniomycotina</taxon>
        <taxon>Pucciniomycetes</taxon>
        <taxon>Pucciniales</taxon>
        <taxon>Phakopsoraceae</taxon>
        <taxon>Phakopsora</taxon>
    </lineage>
</organism>
<keyword evidence="4" id="KW-1185">Reference proteome</keyword>
<reference evidence="3" key="1">
    <citation type="submission" date="2022-06" db="EMBL/GenBank/DDBJ databases">
        <authorList>
            <consortium name="SYNGENTA / RWTH Aachen University"/>
        </authorList>
    </citation>
    <scope>NUCLEOTIDE SEQUENCE</scope>
</reference>
<feature type="domain" description="SMC hinge" evidence="2">
    <location>
        <begin position="6"/>
        <end position="79"/>
    </location>
</feature>
<evidence type="ECO:0000259" key="2">
    <source>
        <dbReference type="Pfam" id="PF06470"/>
    </source>
</evidence>
<accession>A0AAV0AYE0</accession>
<dbReference type="InterPro" id="IPR036277">
    <property type="entry name" value="SMC_hinge_sf"/>
</dbReference>
<protein>
    <submittedName>
        <fullName evidence="3">SMCs flexible hinge</fullName>
    </submittedName>
</protein>
<dbReference type="Proteomes" id="UP001153365">
    <property type="component" value="Unassembled WGS sequence"/>
</dbReference>
<dbReference type="PANTHER" id="PTHR43977">
    <property type="entry name" value="STRUCTURAL MAINTENANCE OF CHROMOSOMES PROTEIN 3"/>
    <property type="match status" value="1"/>
</dbReference>
<sequence length="296" mass="32960">MVEDNFTASQLFDGGCLTQKVTMILLNQICTFVAFSGSLQDSAKLALHLVGYEQDVCRAMEFVFGNKLICPDARTAKEVTFDQKVCMKRVTQDGNIYDPSGTLSGGSKPSTLGILIKGLLKDHQSKLESKMDLFNQTTKDLDLKSHEVTLLEEQVKESNATHGIKRMLNELNELIIDSKNKQKVLEAANREAEETDQAVELAREEHGGWKEKLKQAKLEAANREAEETDQAVELAREEHEVQSPKLDLPKEAIRQIRQLQPPDPKVPKKTRPIEDPMTPGLEGNQGEGDSCTKSIS</sequence>
<dbReference type="AlphaFoldDB" id="A0AAV0AYE0"/>
<dbReference type="Pfam" id="PF06470">
    <property type="entry name" value="SMC_hinge"/>
    <property type="match status" value="1"/>
</dbReference>